<sequence length="204" mass="22419">MILPSAGHIFTDDQASTRLWLVDRGCFLRRFFLPRAFEALPRARCTIHAQMKHQDRTRTVADLPGSPSPAHFGTQYKRSFQCLAMVKLLDGAPGGLRGPPVASFTVRAAHISIFPNPRRLGMRLGTKLSPDGCLQTFGDPSRLSRGRKVRLRPASSSVSPNGMTFDAKSVFGSLATSRLYILVLGPLPKDQNCRSFASTSYSNI</sequence>
<dbReference type="RefSeq" id="XP_033448922.1">
    <property type="nucleotide sequence ID" value="XM_033587591.1"/>
</dbReference>
<dbReference type="GeneID" id="54345237"/>
<evidence type="ECO:0000313" key="1">
    <source>
        <dbReference type="EMBL" id="KAF1928674.1"/>
    </source>
</evidence>
<dbReference type="EMBL" id="ML978968">
    <property type="protein sequence ID" value="KAF1928674.1"/>
    <property type="molecule type" value="Genomic_DNA"/>
</dbReference>
<gene>
    <name evidence="1" type="ORF">M421DRAFT_152250</name>
</gene>
<accession>A0A6A5RNS1</accession>
<reference evidence="1" key="1">
    <citation type="journal article" date="2020" name="Stud. Mycol.">
        <title>101 Dothideomycetes genomes: a test case for predicting lifestyles and emergence of pathogens.</title>
        <authorList>
            <person name="Haridas S."/>
            <person name="Albert R."/>
            <person name="Binder M."/>
            <person name="Bloem J."/>
            <person name="Labutti K."/>
            <person name="Salamov A."/>
            <person name="Andreopoulos B."/>
            <person name="Baker S."/>
            <person name="Barry K."/>
            <person name="Bills G."/>
            <person name="Bluhm B."/>
            <person name="Cannon C."/>
            <person name="Castanera R."/>
            <person name="Culley D."/>
            <person name="Daum C."/>
            <person name="Ezra D."/>
            <person name="Gonzalez J."/>
            <person name="Henrissat B."/>
            <person name="Kuo A."/>
            <person name="Liang C."/>
            <person name="Lipzen A."/>
            <person name="Lutzoni F."/>
            <person name="Magnuson J."/>
            <person name="Mondo S."/>
            <person name="Nolan M."/>
            <person name="Ohm R."/>
            <person name="Pangilinan J."/>
            <person name="Park H.-J."/>
            <person name="Ramirez L."/>
            <person name="Alfaro M."/>
            <person name="Sun H."/>
            <person name="Tritt A."/>
            <person name="Yoshinaga Y."/>
            <person name="Zwiers L.-H."/>
            <person name="Turgeon B."/>
            <person name="Goodwin S."/>
            <person name="Spatafora J."/>
            <person name="Crous P."/>
            <person name="Grigoriev I."/>
        </authorList>
    </citation>
    <scope>NUCLEOTIDE SEQUENCE</scope>
    <source>
        <strain evidence="1">CBS 183.55</strain>
    </source>
</reference>
<proteinExistence type="predicted"/>
<name>A0A6A5RNS1_9PLEO</name>
<organism evidence="1 2">
    <name type="scientific">Didymella exigua CBS 183.55</name>
    <dbReference type="NCBI Taxonomy" id="1150837"/>
    <lineage>
        <taxon>Eukaryota</taxon>
        <taxon>Fungi</taxon>
        <taxon>Dikarya</taxon>
        <taxon>Ascomycota</taxon>
        <taxon>Pezizomycotina</taxon>
        <taxon>Dothideomycetes</taxon>
        <taxon>Pleosporomycetidae</taxon>
        <taxon>Pleosporales</taxon>
        <taxon>Pleosporineae</taxon>
        <taxon>Didymellaceae</taxon>
        <taxon>Didymella</taxon>
    </lineage>
</organism>
<evidence type="ECO:0000313" key="2">
    <source>
        <dbReference type="Proteomes" id="UP000800082"/>
    </source>
</evidence>
<protein>
    <submittedName>
        <fullName evidence="1">Uncharacterized protein</fullName>
    </submittedName>
</protein>
<keyword evidence="2" id="KW-1185">Reference proteome</keyword>
<dbReference type="Proteomes" id="UP000800082">
    <property type="component" value="Unassembled WGS sequence"/>
</dbReference>
<dbReference type="AlphaFoldDB" id="A0A6A5RNS1"/>